<proteinExistence type="predicted"/>
<evidence type="ECO:0000313" key="2">
    <source>
        <dbReference type="Proteomes" id="UP000618579"/>
    </source>
</evidence>
<keyword evidence="2" id="KW-1185">Reference proteome</keyword>
<name>A0ABX1ZMY7_9BACL</name>
<organism evidence="1 2">
    <name type="scientific">Paenibacillus planticolens</name>
    <dbReference type="NCBI Taxonomy" id="2654976"/>
    <lineage>
        <taxon>Bacteria</taxon>
        <taxon>Bacillati</taxon>
        <taxon>Bacillota</taxon>
        <taxon>Bacilli</taxon>
        <taxon>Bacillales</taxon>
        <taxon>Paenibacillaceae</taxon>
        <taxon>Paenibacillus</taxon>
    </lineage>
</organism>
<protein>
    <submittedName>
        <fullName evidence="1">DUF4912 domain-containing protein</fullName>
    </submittedName>
</protein>
<dbReference type="Proteomes" id="UP000618579">
    <property type="component" value="Unassembled WGS sequence"/>
</dbReference>
<dbReference type="Pfam" id="PF16258">
    <property type="entry name" value="DUF4912"/>
    <property type="match status" value="1"/>
</dbReference>
<evidence type="ECO:0000313" key="1">
    <source>
        <dbReference type="EMBL" id="NOV00124.1"/>
    </source>
</evidence>
<dbReference type="InterPro" id="IPR032585">
    <property type="entry name" value="DUF4912"/>
</dbReference>
<reference evidence="1 2" key="1">
    <citation type="submission" date="2019-10" db="EMBL/GenBank/DDBJ databases">
        <title>Description of Paenibacillus pedi sp. nov.</title>
        <authorList>
            <person name="Carlier A."/>
            <person name="Qi S."/>
        </authorList>
    </citation>
    <scope>NUCLEOTIDE SEQUENCE [LARGE SCALE GENOMIC DNA]</scope>
    <source>
        <strain evidence="1 2">LMG 31457</strain>
    </source>
</reference>
<comment type="caution">
    <text evidence="1">The sequence shown here is derived from an EMBL/GenBank/DDBJ whole genome shotgun (WGS) entry which is preliminary data.</text>
</comment>
<accession>A0ABX1ZMY7</accession>
<sequence length="185" mass="20707">MSLIPTQALSAHPNDRDTLHLLVQSWAHVFAYWQLSSRKMKMVQDHFGTDWLLLQPTLRFYEAPEQAAGSHGTANVSELPLPPGPCCFLSGFLSGRHYFAELGIKNDQGHFLPLLRSNTILTPHIHTNQEIPSNELTPNNLVTYRPTAVSIELVTSKTYEHFSAYSVYLPKSAFPANTEFGGDID</sequence>
<dbReference type="EMBL" id="WHNZ01000017">
    <property type="protein sequence ID" value="NOV00124.1"/>
    <property type="molecule type" value="Genomic_DNA"/>
</dbReference>
<gene>
    <name evidence="1" type="ORF">GC097_08850</name>
</gene>
<dbReference type="RefSeq" id="WP_312875638.1">
    <property type="nucleotide sequence ID" value="NZ_WHNZ01000017.1"/>
</dbReference>